<dbReference type="SUPFAM" id="SSF103473">
    <property type="entry name" value="MFS general substrate transporter"/>
    <property type="match status" value="1"/>
</dbReference>
<dbReference type="Gene3D" id="1.20.1250.20">
    <property type="entry name" value="MFS general substrate transporter like domains"/>
    <property type="match status" value="1"/>
</dbReference>
<dbReference type="OrthoDB" id="5314453at2"/>
<dbReference type="AlphaFoldDB" id="A0A328A983"/>
<feature type="transmembrane region" description="Helical" evidence="6">
    <location>
        <begin position="60"/>
        <end position="81"/>
    </location>
</feature>
<dbReference type="GO" id="GO:0022857">
    <property type="term" value="F:transmembrane transporter activity"/>
    <property type="evidence" value="ECO:0007669"/>
    <property type="project" value="InterPro"/>
</dbReference>
<keyword evidence="4 6" id="KW-1133">Transmembrane helix</keyword>
<feature type="transmembrane region" description="Helical" evidence="6">
    <location>
        <begin position="473"/>
        <end position="493"/>
    </location>
</feature>
<keyword evidence="3 6" id="KW-0812">Transmembrane</keyword>
<feature type="transmembrane region" description="Helical" evidence="6">
    <location>
        <begin position="316"/>
        <end position="335"/>
    </location>
</feature>
<dbReference type="InterPro" id="IPR011701">
    <property type="entry name" value="MFS"/>
</dbReference>
<reference evidence="9" key="1">
    <citation type="submission" date="2018-05" db="EMBL/GenBank/DDBJ databases">
        <authorList>
            <person name="Li X."/>
        </authorList>
    </citation>
    <scope>NUCLEOTIDE SEQUENCE [LARGE SCALE GENOMIC DNA]</scope>
    <source>
        <strain evidence="9">LX32</strain>
    </source>
</reference>
<dbReference type="GO" id="GO:0016020">
    <property type="term" value="C:membrane"/>
    <property type="evidence" value="ECO:0007669"/>
    <property type="project" value="UniProtKB-SubCell"/>
</dbReference>
<feature type="transmembrane region" description="Helical" evidence="6">
    <location>
        <begin position="217"/>
        <end position="237"/>
    </location>
</feature>
<feature type="domain" description="Major facilitator superfamily (MFS) profile" evidence="7">
    <location>
        <begin position="1"/>
        <end position="496"/>
    </location>
</feature>
<gene>
    <name evidence="8" type="ORF">DJ017_19365</name>
</gene>
<evidence type="ECO:0000256" key="1">
    <source>
        <dbReference type="ARBA" id="ARBA00004141"/>
    </source>
</evidence>
<organism evidence="8 9">
    <name type="scientific">Phenylobacterium soli</name>
    <dbReference type="NCBI Taxonomy" id="2170551"/>
    <lineage>
        <taxon>Bacteria</taxon>
        <taxon>Pseudomonadati</taxon>
        <taxon>Pseudomonadota</taxon>
        <taxon>Alphaproteobacteria</taxon>
        <taxon>Caulobacterales</taxon>
        <taxon>Caulobacteraceae</taxon>
        <taxon>Phenylobacterium</taxon>
    </lineage>
</organism>
<dbReference type="Pfam" id="PF07690">
    <property type="entry name" value="MFS_1"/>
    <property type="match status" value="1"/>
</dbReference>
<keyword evidence="2" id="KW-0813">Transport</keyword>
<accession>A0A328A983</accession>
<dbReference type="PANTHER" id="PTHR42718:SF9">
    <property type="entry name" value="MAJOR FACILITATOR SUPERFAMILY MULTIDRUG TRANSPORTER MFSC"/>
    <property type="match status" value="1"/>
</dbReference>
<evidence type="ECO:0000256" key="6">
    <source>
        <dbReference type="SAM" id="Phobius"/>
    </source>
</evidence>
<feature type="transmembrane region" description="Helical" evidence="6">
    <location>
        <begin position="380"/>
        <end position="408"/>
    </location>
</feature>
<protein>
    <submittedName>
        <fullName evidence="8">Transporter</fullName>
    </submittedName>
</protein>
<evidence type="ECO:0000256" key="4">
    <source>
        <dbReference type="ARBA" id="ARBA00022989"/>
    </source>
</evidence>
<sequence>MSVLVGITGGLGINIVTANLPAIQGALGATPTEGAWLLAAYYATSISLSALLVKFRYQFGLRLFADLGLGLYILVTAAHLLSNDLRSAVALRAAQGVAAAPMTSLAILYMTAAWPEARRATAVALGMGASQLGVPLARVISPDLLQIGQWHGLYLLELGLALVCFAGITLVRLPPIPRTMRFEWGDLASFALFAPGLGLLAVAITMGRYVWWFEAPWIGVCLATAVVLLAAAILLELHRERPLLDIRWLSSGEMLRLLAGVVLFRLALSEQTTGAVGFMQVLGLTNDQMQTLFWIELCAMIVGFVWIGLTIKPERPLTPLAFALSLIIAASWLDAHSTSLTRPAQMYLTQGLMAFAGAFFLPPVQMFGISRAMARSQAHFVSFVMLFSAGVNLGSLLGSSLLGTFVIVREKFHSNQLTQSLSLADPQVAARVRQLAGAYAHTLGDARLRSAEGLALLQQQATREAYVLAYNDAFALVAALALLTFVWIVGLRLRIWIWRRRQALAAEVAG</sequence>
<dbReference type="InterPro" id="IPR036259">
    <property type="entry name" value="MFS_trans_sf"/>
</dbReference>
<feature type="transmembrane region" description="Helical" evidence="6">
    <location>
        <begin position="187"/>
        <end position="211"/>
    </location>
</feature>
<dbReference type="PANTHER" id="PTHR42718">
    <property type="entry name" value="MAJOR FACILITATOR SUPERFAMILY MULTIDRUG TRANSPORTER MFSC"/>
    <property type="match status" value="1"/>
</dbReference>
<dbReference type="Proteomes" id="UP000249254">
    <property type="component" value="Unassembled WGS sequence"/>
</dbReference>
<dbReference type="PROSITE" id="PS50850">
    <property type="entry name" value="MFS"/>
    <property type="match status" value="1"/>
</dbReference>
<keyword evidence="9" id="KW-1185">Reference proteome</keyword>
<dbReference type="EMBL" id="QFYQ01000003">
    <property type="protein sequence ID" value="RAK51212.1"/>
    <property type="molecule type" value="Genomic_DNA"/>
</dbReference>
<name>A0A328A983_9CAUL</name>
<proteinExistence type="predicted"/>
<comment type="caution">
    <text evidence="8">The sequence shown here is derived from an EMBL/GenBank/DDBJ whole genome shotgun (WGS) entry which is preliminary data.</text>
</comment>
<feature type="transmembrane region" description="Helical" evidence="6">
    <location>
        <begin position="93"/>
        <end position="110"/>
    </location>
</feature>
<feature type="transmembrane region" description="Helical" evidence="6">
    <location>
        <begin position="122"/>
        <end position="141"/>
    </location>
</feature>
<dbReference type="InterPro" id="IPR020846">
    <property type="entry name" value="MFS_dom"/>
</dbReference>
<evidence type="ECO:0000256" key="3">
    <source>
        <dbReference type="ARBA" id="ARBA00022692"/>
    </source>
</evidence>
<feature type="transmembrane region" description="Helical" evidence="6">
    <location>
        <begin position="347"/>
        <end position="368"/>
    </location>
</feature>
<feature type="transmembrane region" description="Helical" evidence="6">
    <location>
        <begin position="34"/>
        <end position="53"/>
    </location>
</feature>
<evidence type="ECO:0000313" key="9">
    <source>
        <dbReference type="Proteomes" id="UP000249254"/>
    </source>
</evidence>
<evidence type="ECO:0000259" key="7">
    <source>
        <dbReference type="PROSITE" id="PS50850"/>
    </source>
</evidence>
<feature type="transmembrane region" description="Helical" evidence="6">
    <location>
        <begin position="153"/>
        <end position="175"/>
    </location>
</feature>
<feature type="transmembrane region" description="Helical" evidence="6">
    <location>
        <begin position="291"/>
        <end position="309"/>
    </location>
</feature>
<evidence type="ECO:0000313" key="8">
    <source>
        <dbReference type="EMBL" id="RAK51212.1"/>
    </source>
</evidence>
<comment type="subcellular location">
    <subcellularLocation>
        <location evidence="1">Membrane</location>
        <topology evidence="1">Multi-pass membrane protein</topology>
    </subcellularLocation>
</comment>
<evidence type="ECO:0000256" key="5">
    <source>
        <dbReference type="ARBA" id="ARBA00023136"/>
    </source>
</evidence>
<feature type="transmembrane region" description="Helical" evidence="6">
    <location>
        <begin position="257"/>
        <end position="279"/>
    </location>
</feature>
<evidence type="ECO:0000256" key="2">
    <source>
        <dbReference type="ARBA" id="ARBA00022448"/>
    </source>
</evidence>
<keyword evidence="5 6" id="KW-0472">Membrane</keyword>